<sequence>MSMNIEYAKTAPARAEIDALSGPMVVEFGTDWCGFCRAAQPLIAQAFQDHRAVEHMKIEDGSGRPLGRSFGVKLWPTLVFMLGGKEVARLVRPRDVSEIRDALALIDEPLAQ</sequence>
<dbReference type="InterPro" id="IPR036249">
    <property type="entry name" value="Thioredoxin-like_sf"/>
</dbReference>
<name>A0A158BB98_9BURK</name>
<gene>
    <name evidence="2" type="ORF">AWB77_02610</name>
</gene>
<comment type="caution">
    <text evidence="2">The sequence shown here is derived from an EMBL/GenBank/DDBJ whole genome shotgun (WGS) entry which is preliminary data.</text>
</comment>
<proteinExistence type="predicted"/>
<dbReference type="CDD" id="cd02947">
    <property type="entry name" value="TRX_family"/>
    <property type="match status" value="1"/>
</dbReference>
<dbReference type="AlphaFoldDB" id="A0A158BB98"/>
<dbReference type="PROSITE" id="PS51352">
    <property type="entry name" value="THIOREDOXIN_2"/>
    <property type="match status" value="1"/>
</dbReference>
<dbReference type="SUPFAM" id="SSF52833">
    <property type="entry name" value="Thioredoxin-like"/>
    <property type="match status" value="1"/>
</dbReference>
<evidence type="ECO:0000259" key="1">
    <source>
        <dbReference type="PROSITE" id="PS51352"/>
    </source>
</evidence>
<accession>A0A158BB98</accession>
<evidence type="ECO:0000313" key="2">
    <source>
        <dbReference type="EMBL" id="SAK67362.1"/>
    </source>
</evidence>
<protein>
    <submittedName>
        <fullName evidence="2">Thioredoxin</fullName>
    </submittedName>
</protein>
<dbReference type="Pfam" id="PF00085">
    <property type="entry name" value="Thioredoxin"/>
    <property type="match status" value="1"/>
</dbReference>
<dbReference type="InterPro" id="IPR013766">
    <property type="entry name" value="Thioredoxin_domain"/>
</dbReference>
<evidence type="ECO:0000313" key="3">
    <source>
        <dbReference type="Proteomes" id="UP000054903"/>
    </source>
</evidence>
<dbReference type="EMBL" id="FCNX02000006">
    <property type="protein sequence ID" value="SAK67362.1"/>
    <property type="molecule type" value="Genomic_DNA"/>
</dbReference>
<organism evidence="2 3">
    <name type="scientific">Caballeronia fortuita</name>
    <dbReference type="NCBI Taxonomy" id="1777138"/>
    <lineage>
        <taxon>Bacteria</taxon>
        <taxon>Pseudomonadati</taxon>
        <taxon>Pseudomonadota</taxon>
        <taxon>Betaproteobacteria</taxon>
        <taxon>Burkholderiales</taxon>
        <taxon>Burkholderiaceae</taxon>
        <taxon>Caballeronia</taxon>
    </lineage>
</organism>
<reference evidence="2" key="1">
    <citation type="submission" date="2016-01" db="EMBL/GenBank/DDBJ databases">
        <authorList>
            <person name="Peeters C."/>
        </authorList>
    </citation>
    <scope>NUCLEOTIDE SEQUENCE</scope>
    <source>
        <strain evidence="2">LMG 29320</strain>
    </source>
</reference>
<keyword evidence="3" id="KW-1185">Reference proteome</keyword>
<dbReference type="OrthoDB" id="215495at2"/>
<dbReference type="Gene3D" id="3.40.30.10">
    <property type="entry name" value="Glutaredoxin"/>
    <property type="match status" value="1"/>
</dbReference>
<feature type="domain" description="Thioredoxin" evidence="1">
    <location>
        <begin position="1"/>
        <end position="111"/>
    </location>
</feature>
<dbReference type="Proteomes" id="UP000054903">
    <property type="component" value="Unassembled WGS sequence"/>
</dbReference>
<dbReference type="STRING" id="1777138.AWB77_02610"/>
<dbReference type="RefSeq" id="WP_061134838.1">
    <property type="nucleotide sequence ID" value="NZ_FCNX02000006.1"/>
</dbReference>